<dbReference type="InterPro" id="IPR038718">
    <property type="entry name" value="SNF2-like_sf"/>
</dbReference>
<organism evidence="7 8">
    <name type="scientific">Rhynchosporium graminicola</name>
    <dbReference type="NCBI Taxonomy" id="2792576"/>
    <lineage>
        <taxon>Eukaryota</taxon>
        <taxon>Fungi</taxon>
        <taxon>Dikarya</taxon>
        <taxon>Ascomycota</taxon>
        <taxon>Pezizomycotina</taxon>
        <taxon>Leotiomycetes</taxon>
        <taxon>Helotiales</taxon>
        <taxon>Ploettnerulaceae</taxon>
        <taxon>Rhynchosporium</taxon>
    </lineage>
</organism>
<evidence type="ECO:0000313" key="7">
    <source>
        <dbReference type="EMBL" id="CZS99218.1"/>
    </source>
</evidence>
<dbReference type="PANTHER" id="PTHR45626">
    <property type="entry name" value="TRANSCRIPTION TERMINATION FACTOR 2-RELATED"/>
    <property type="match status" value="1"/>
</dbReference>
<dbReference type="Pfam" id="PF00176">
    <property type="entry name" value="SNF2-rel_dom"/>
    <property type="match status" value="1"/>
</dbReference>
<dbReference type="EMBL" id="FJUW01000016">
    <property type="protein sequence ID" value="CZS99218.1"/>
    <property type="molecule type" value="Genomic_DNA"/>
</dbReference>
<accession>A0A1E1KMD2</accession>
<dbReference type="AlphaFoldDB" id="A0A1E1KMD2"/>
<dbReference type="GO" id="GO:0004386">
    <property type="term" value="F:helicase activity"/>
    <property type="evidence" value="ECO:0007669"/>
    <property type="project" value="UniProtKB-KW"/>
</dbReference>
<dbReference type="InterPro" id="IPR027417">
    <property type="entry name" value="P-loop_NTPase"/>
</dbReference>
<keyword evidence="3" id="KW-0347">Helicase</keyword>
<evidence type="ECO:0000259" key="6">
    <source>
        <dbReference type="Pfam" id="PF00176"/>
    </source>
</evidence>
<evidence type="ECO:0000256" key="2">
    <source>
        <dbReference type="ARBA" id="ARBA00022801"/>
    </source>
</evidence>
<dbReference type="SUPFAM" id="SSF52540">
    <property type="entry name" value="P-loop containing nucleoside triphosphate hydrolases"/>
    <property type="match status" value="1"/>
</dbReference>
<keyword evidence="4" id="KW-0067">ATP-binding</keyword>
<dbReference type="InterPro" id="IPR000330">
    <property type="entry name" value="SNF2_N"/>
</dbReference>
<sequence>MESPPEDPSTAMVLYQGPPTVDRTSIESTDNENMAADDRIIKHSWCSEIIPFARYPSQNIPRLQQWSPGSAYTDQNELPISRPIKQEDHSRHIAAIKNESDDSISLSCSNFKQEGNFDQLYCSGNTTQYYDNPLFKPGNNLSILQASKTAISSELPLARDMSAHKSLLNWRIPLHSSRNKRKDLSDEEDVYDEQKFMGRICKTVPCPSLRISSFKPIELANVPDRCSKQAPGYCSSEPAHWNMFRSLGNWSRLLQSTTESFIDRQTSENTGQGIKFSQICDGFKYKPQLADARSHREGGQINSKLEKADVCQNALRITQNKRSEAKFVRYRGFENGSGRKKDPLLHHQAIGLAWMNRQEHSDNASKGGMLCDSMGLGKTVETIALKQWKAEIEKHASKDVFGGVTIYRAAKGEDIKVITAWEVVLTSYAEIENSCPFPSRSEMLILKKEYDFSGTAGAHNDDSNVVERWIEESMEFCEILHQVDWYRIVVDEANLISCQHRMKNHHLRFSHAVNALKGKHRWVLTGTPIMNRLEELYGYFRFLKEPDAKSFKMFKAKFTNIAKARLHFKPENLERLDSVIARLMINRTMQDQFLGRPLVDLPTPHHKDLLLDFGQEEGIIYRAMEAKYVKSIVEDSDIEKGHHTETRDPWL</sequence>
<protein>
    <recommendedName>
        <fullName evidence="6">SNF2 N-terminal domain-containing protein</fullName>
    </recommendedName>
</protein>
<name>A0A1E1KMD2_9HELO</name>
<dbReference type="STRING" id="914237.A0A1E1KMD2"/>
<gene>
    <name evidence="7" type="ORF">RCO7_00508</name>
</gene>
<keyword evidence="2" id="KW-0378">Hydrolase</keyword>
<feature type="domain" description="SNF2 N-terminal" evidence="6">
    <location>
        <begin position="385"/>
        <end position="632"/>
    </location>
</feature>
<evidence type="ECO:0000256" key="5">
    <source>
        <dbReference type="SAM" id="MobiDB-lite"/>
    </source>
</evidence>
<evidence type="ECO:0000256" key="4">
    <source>
        <dbReference type="ARBA" id="ARBA00022840"/>
    </source>
</evidence>
<proteinExistence type="predicted"/>
<dbReference type="InParanoid" id="A0A1E1KMD2"/>
<dbReference type="Proteomes" id="UP000178129">
    <property type="component" value="Unassembled WGS sequence"/>
</dbReference>
<dbReference type="PANTHER" id="PTHR45626:SF17">
    <property type="entry name" value="HELICASE-LIKE TRANSCRIPTION FACTOR"/>
    <property type="match status" value="1"/>
</dbReference>
<keyword evidence="8" id="KW-1185">Reference proteome</keyword>
<dbReference type="GO" id="GO:0005524">
    <property type="term" value="F:ATP binding"/>
    <property type="evidence" value="ECO:0007669"/>
    <property type="project" value="UniProtKB-KW"/>
</dbReference>
<evidence type="ECO:0000256" key="1">
    <source>
        <dbReference type="ARBA" id="ARBA00022741"/>
    </source>
</evidence>
<dbReference type="GO" id="GO:0006281">
    <property type="term" value="P:DNA repair"/>
    <property type="evidence" value="ECO:0007669"/>
    <property type="project" value="TreeGrafter"/>
</dbReference>
<feature type="region of interest" description="Disordered" evidence="5">
    <location>
        <begin position="1"/>
        <end position="26"/>
    </location>
</feature>
<reference evidence="8" key="1">
    <citation type="submission" date="2016-03" db="EMBL/GenBank/DDBJ databases">
        <authorList>
            <person name="Ploux O."/>
        </authorList>
    </citation>
    <scope>NUCLEOTIDE SEQUENCE [LARGE SCALE GENOMIC DNA]</scope>
    <source>
        <strain evidence="8">UK7</strain>
    </source>
</reference>
<dbReference type="GO" id="GO:0005634">
    <property type="term" value="C:nucleus"/>
    <property type="evidence" value="ECO:0007669"/>
    <property type="project" value="TreeGrafter"/>
</dbReference>
<evidence type="ECO:0000256" key="3">
    <source>
        <dbReference type="ARBA" id="ARBA00022806"/>
    </source>
</evidence>
<dbReference type="InterPro" id="IPR050628">
    <property type="entry name" value="SNF2_RAD54_helicase_TF"/>
</dbReference>
<keyword evidence="1" id="KW-0547">Nucleotide-binding</keyword>
<comment type="caution">
    <text evidence="7">The sequence shown here is derived from an EMBL/GenBank/DDBJ whole genome shotgun (WGS) entry which is preliminary data.</text>
</comment>
<dbReference type="GO" id="GO:0016787">
    <property type="term" value="F:hydrolase activity"/>
    <property type="evidence" value="ECO:0007669"/>
    <property type="project" value="UniProtKB-KW"/>
</dbReference>
<dbReference type="CDD" id="cd18008">
    <property type="entry name" value="DEXDc_SHPRH-like"/>
    <property type="match status" value="1"/>
</dbReference>
<dbReference type="GO" id="GO:0008094">
    <property type="term" value="F:ATP-dependent activity, acting on DNA"/>
    <property type="evidence" value="ECO:0007669"/>
    <property type="project" value="TreeGrafter"/>
</dbReference>
<evidence type="ECO:0000313" key="8">
    <source>
        <dbReference type="Proteomes" id="UP000178129"/>
    </source>
</evidence>
<dbReference type="Gene3D" id="3.40.50.10810">
    <property type="entry name" value="Tandem AAA-ATPase domain"/>
    <property type="match status" value="1"/>
</dbReference>